<keyword evidence="5" id="KW-0175">Coiled coil</keyword>
<dbReference type="SUPFAM" id="SSF52833">
    <property type="entry name" value="Thioredoxin-like"/>
    <property type="match status" value="1"/>
</dbReference>
<dbReference type="InterPro" id="IPR025380">
    <property type="entry name" value="DUF4369"/>
</dbReference>
<dbReference type="Gene3D" id="3.40.30.10">
    <property type="entry name" value="Glutaredoxin"/>
    <property type="match status" value="1"/>
</dbReference>
<comment type="subcellular location">
    <subcellularLocation>
        <location evidence="1">Cell envelope</location>
    </subcellularLocation>
</comment>
<keyword evidence="3" id="KW-1015">Disulfide bond</keyword>
<dbReference type="RefSeq" id="WP_045456998.1">
    <property type="nucleotide sequence ID" value="NZ_BBLT01000001.1"/>
</dbReference>
<name>A0A098L8A2_9BACT</name>
<evidence type="ECO:0000313" key="7">
    <source>
        <dbReference type="EMBL" id="GAL82866.1"/>
    </source>
</evidence>
<dbReference type="PANTHER" id="PTHR42852">
    <property type="entry name" value="THIOL:DISULFIDE INTERCHANGE PROTEIN DSBE"/>
    <property type="match status" value="1"/>
</dbReference>
<feature type="coiled-coil region" evidence="5">
    <location>
        <begin position="127"/>
        <end position="179"/>
    </location>
</feature>
<dbReference type="EMBL" id="BBLT01000001">
    <property type="protein sequence ID" value="GAL82866.1"/>
    <property type="molecule type" value="Genomic_DNA"/>
</dbReference>
<reference evidence="7 8" key="1">
    <citation type="submission" date="2014-09" db="EMBL/GenBank/DDBJ databases">
        <title>Sporocytophaga myxococcoides PG-01 genome sequencing.</title>
        <authorList>
            <person name="Liu L."/>
            <person name="Gao P.J."/>
            <person name="Chen G.J."/>
            <person name="Wang L.S."/>
        </authorList>
    </citation>
    <scope>NUCLEOTIDE SEQUENCE [LARGE SCALE GENOMIC DNA]</scope>
    <source>
        <strain evidence="7 8">PG-01</strain>
    </source>
</reference>
<dbReference type="InterPro" id="IPR017937">
    <property type="entry name" value="Thioredoxin_CS"/>
</dbReference>
<gene>
    <name evidence="7" type="ORF">MYP_92</name>
</gene>
<dbReference type="GO" id="GO:0016209">
    <property type="term" value="F:antioxidant activity"/>
    <property type="evidence" value="ECO:0007669"/>
    <property type="project" value="InterPro"/>
</dbReference>
<evidence type="ECO:0000256" key="4">
    <source>
        <dbReference type="ARBA" id="ARBA00023284"/>
    </source>
</evidence>
<feature type="domain" description="Thioredoxin" evidence="6">
    <location>
        <begin position="309"/>
        <end position="448"/>
    </location>
</feature>
<dbReference type="GO" id="GO:0016491">
    <property type="term" value="F:oxidoreductase activity"/>
    <property type="evidence" value="ECO:0007669"/>
    <property type="project" value="InterPro"/>
</dbReference>
<evidence type="ECO:0000259" key="6">
    <source>
        <dbReference type="PROSITE" id="PS51352"/>
    </source>
</evidence>
<keyword evidence="4" id="KW-0676">Redox-active center</keyword>
<dbReference type="AlphaFoldDB" id="A0A098L8A2"/>
<dbReference type="GO" id="GO:0030313">
    <property type="term" value="C:cell envelope"/>
    <property type="evidence" value="ECO:0007669"/>
    <property type="project" value="UniProtKB-SubCell"/>
</dbReference>
<evidence type="ECO:0000256" key="5">
    <source>
        <dbReference type="SAM" id="Coils"/>
    </source>
</evidence>
<dbReference type="InterPro" id="IPR050553">
    <property type="entry name" value="Thioredoxin_ResA/DsbE_sf"/>
</dbReference>
<dbReference type="Pfam" id="PF00578">
    <property type="entry name" value="AhpC-TSA"/>
    <property type="match status" value="1"/>
</dbReference>
<evidence type="ECO:0000256" key="2">
    <source>
        <dbReference type="ARBA" id="ARBA00022748"/>
    </source>
</evidence>
<evidence type="ECO:0000256" key="1">
    <source>
        <dbReference type="ARBA" id="ARBA00004196"/>
    </source>
</evidence>
<protein>
    <recommendedName>
        <fullName evidence="6">Thioredoxin domain-containing protein</fullName>
    </recommendedName>
</protein>
<dbReference type="PANTHER" id="PTHR42852:SF6">
    <property type="entry name" value="THIOL:DISULFIDE INTERCHANGE PROTEIN DSBE"/>
    <property type="match status" value="1"/>
</dbReference>
<proteinExistence type="predicted"/>
<dbReference type="GO" id="GO:0017004">
    <property type="term" value="P:cytochrome complex assembly"/>
    <property type="evidence" value="ECO:0007669"/>
    <property type="project" value="UniProtKB-KW"/>
</dbReference>
<dbReference type="eggNOG" id="COG0526">
    <property type="taxonomic scope" value="Bacteria"/>
</dbReference>
<comment type="caution">
    <text evidence="7">The sequence shown here is derived from an EMBL/GenBank/DDBJ whole genome shotgun (WGS) entry which is preliminary data.</text>
</comment>
<dbReference type="CDD" id="cd02966">
    <property type="entry name" value="TlpA_like_family"/>
    <property type="match status" value="1"/>
</dbReference>
<organism evidence="7 8">
    <name type="scientific">Sporocytophaga myxococcoides</name>
    <dbReference type="NCBI Taxonomy" id="153721"/>
    <lineage>
        <taxon>Bacteria</taxon>
        <taxon>Pseudomonadati</taxon>
        <taxon>Bacteroidota</taxon>
        <taxon>Cytophagia</taxon>
        <taxon>Cytophagales</taxon>
        <taxon>Cytophagaceae</taxon>
        <taxon>Sporocytophaga</taxon>
    </lineage>
</organism>
<evidence type="ECO:0000313" key="8">
    <source>
        <dbReference type="Proteomes" id="UP000030185"/>
    </source>
</evidence>
<keyword evidence="8" id="KW-1185">Reference proteome</keyword>
<dbReference type="STRING" id="153721.MYP_92"/>
<dbReference type="Pfam" id="PF14289">
    <property type="entry name" value="DUF4369"/>
    <property type="match status" value="1"/>
</dbReference>
<sequence>MNFTKYYKSLFLFFLFISHLSIGKGVTVTGEFKNSGKNPYVYLYRIFGPEITKSDSVKLNNGLFSFKFKNALPRGFYRIGVSEENSFVCILGEENLSVSADLNNIPAGLHIDKSKENEGYILFLKRNNEYQQHLAKLDKEAQHIMAQNAYNSENYSVEIKKLQVKLDSLNRDLNNFYKEISKNYDGYFIGKLGNVFHTDDSTTRENFFKPSDFKDDELSRGDMLSSKISMYLQRFVEPNIEEYKLAANRIMSLTLPGSLQREIVYSTFIKIFLPHDQSTARSLAVAYEKEYPKSPFAIKFIKTIPKGAPAVGEEAPDIKLTDPSGKVITLSSLKGKIVLLDFWASWCGPCRKENPNVVRAYDMFKDKGFTVYSVSLDNNKDNWTQAILKDGLKWESHVSDLKGWQSSAAQLYGVRGIPATFLLDKDGKVVATNLRGESLVNMLESLCK</sequence>
<dbReference type="InterPro" id="IPR013766">
    <property type="entry name" value="Thioredoxin_domain"/>
</dbReference>
<accession>A0A098L8A2</accession>
<dbReference type="InterPro" id="IPR000866">
    <property type="entry name" value="AhpC/TSA"/>
</dbReference>
<dbReference type="InterPro" id="IPR036249">
    <property type="entry name" value="Thioredoxin-like_sf"/>
</dbReference>
<dbReference type="PROSITE" id="PS51352">
    <property type="entry name" value="THIOREDOXIN_2"/>
    <property type="match status" value="1"/>
</dbReference>
<keyword evidence="2" id="KW-0201">Cytochrome c-type biogenesis</keyword>
<dbReference type="PROSITE" id="PS00194">
    <property type="entry name" value="THIOREDOXIN_1"/>
    <property type="match status" value="1"/>
</dbReference>
<dbReference type="OrthoDB" id="743079at2"/>
<evidence type="ECO:0000256" key="3">
    <source>
        <dbReference type="ARBA" id="ARBA00023157"/>
    </source>
</evidence>
<dbReference type="Proteomes" id="UP000030185">
    <property type="component" value="Unassembled WGS sequence"/>
</dbReference>